<dbReference type="InterPro" id="IPR000014">
    <property type="entry name" value="PAS"/>
</dbReference>
<dbReference type="Gene3D" id="3.30.450.20">
    <property type="entry name" value="PAS domain"/>
    <property type="match status" value="2"/>
</dbReference>
<dbReference type="Pfam" id="PF14598">
    <property type="entry name" value="PAS_11"/>
    <property type="match status" value="1"/>
</dbReference>
<evidence type="ECO:0000256" key="6">
    <source>
        <dbReference type="ARBA" id="ARBA00022777"/>
    </source>
</evidence>
<feature type="domain" description="PAS" evidence="10">
    <location>
        <begin position="123"/>
        <end position="193"/>
    </location>
</feature>
<dbReference type="PROSITE" id="PS50112">
    <property type="entry name" value="PAS"/>
    <property type="match status" value="1"/>
</dbReference>
<dbReference type="InterPro" id="IPR003594">
    <property type="entry name" value="HATPase_dom"/>
</dbReference>
<evidence type="ECO:0000313" key="12">
    <source>
        <dbReference type="Proteomes" id="UP000480185"/>
    </source>
</evidence>
<evidence type="ECO:0000256" key="2">
    <source>
        <dbReference type="ARBA" id="ARBA00012438"/>
    </source>
</evidence>
<dbReference type="InterPro" id="IPR036097">
    <property type="entry name" value="HisK_dim/P_sf"/>
</dbReference>
<dbReference type="NCBIfam" id="TIGR00229">
    <property type="entry name" value="sensory_box"/>
    <property type="match status" value="1"/>
</dbReference>
<keyword evidence="12" id="KW-1185">Reference proteome</keyword>
<dbReference type="GO" id="GO:0005524">
    <property type="term" value="F:ATP binding"/>
    <property type="evidence" value="ECO:0007669"/>
    <property type="project" value="UniProtKB-KW"/>
</dbReference>
<dbReference type="SUPFAM" id="SSF55874">
    <property type="entry name" value="ATPase domain of HSP90 chaperone/DNA topoisomerase II/histidine kinase"/>
    <property type="match status" value="1"/>
</dbReference>
<evidence type="ECO:0000313" key="11">
    <source>
        <dbReference type="EMBL" id="MRG85836.1"/>
    </source>
</evidence>
<dbReference type="Pfam" id="PF13188">
    <property type="entry name" value="PAS_8"/>
    <property type="match status" value="1"/>
</dbReference>
<dbReference type="InterPro" id="IPR035965">
    <property type="entry name" value="PAS-like_dom_sf"/>
</dbReference>
<dbReference type="RefSeq" id="WP_153727778.1">
    <property type="nucleotide sequence ID" value="NZ_WJNH01000003.1"/>
</dbReference>
<dbReference type="SUPFAM" id="SSF55785">
    <property type="entry name" value="PYP-like sensor domain (PAS domain)"/>
    <property type="match status" value="2"/>
</dbReference>
<dbReference type="AlphaFoldDB" id="A0A6G1X4K7"/>
<dbReference type="EMBL" id="WJNH01000003">
    <property type="protein sequence ID" value="MRG85836.1"/>
    <property type="molecule type" value="Genomic_DNA"/>
</dbReference>
<sequence length="485" mass="56024">MTSRNHKLDFQQIIHNTLQAIMVYGDGGVIYANPFCYQLFGTDEHNEDKWDDFFSFHDLSMIKETIHQVLVLQHTKTINHLTIKKKDGTSINVQAYVMPLTNQDQVYAYLQFIENGSIENKLEQRRHQYISENMQNLICEHDEHGQFVNITPSVHKLIGYQTDELIGRSPCELIHPQDQTRVKYSFRSFLYSKEAKTVRFRIKKKMDKYLWVETELHIIEDQTRSYIISNTKNIDKQIHAEKLAMQSEKLAMVGELSAGIVHEIKNPLTSIKGFLQLMKAGAIDMKDYVPILSAEVERMEAMTMNMLSFAKPQEDIKKRCITKILDDVILLMEVHANKKNVQIICNYSGKEYFVWGNESQLKQVFMNLVKNAIEASQKCSSVYVKVEEEQFHYSIKVIDEGNGIPKDKLSQIGQSFYTTKDKGTGLGLMVSYRIIDHHQGDIRVDSELGKGTTFIVRLPKCQTSTDCKEEKSDITRKKDRPVSES</sequence>
<protein>
    <recommendedName>
        <fullName evidence="2">histidine kinase</fullName>
        <ecNumber evidence="2">2.7.13.3</ecNumber>
    </recommendedName>
</protein>
<dbReference type="Pfam" id="PF02518">
    <property type="entry name" value="HATPase_c"/>
    <property type="match status" value="1"/>
</dbReference>
<evidence type="ECO:0000256" key="5">
    <source>
        <dbReference type="ARBA" id="ARBA00022741"/>
    </source>
</evidence>
<dbReference type="GO" id="GO:0000155">
    <property type="term" value="F:phosphorelay sensor kinase activity"/>
    <property type="evidence" value="ECO:0007669"/>
    <property type="project" value="InterPro"/>
</dbReference>
<dbReference type="CDD" id="cd00130">
    <property type="entry name" value="PAS"/>
    <property type="match status" value="1"/>
</dbReference>
<dbReference type="InterPro" id="IPR036890">
    <property type="entry name" value="HATPase_C_sf"/>
</dbReference>
<dbReference type="CDD" id="cd00075">
    <property type="entry name" value="HATPase"/>
    <property type="match status" value="1"/>
</dbReference>
<dbReference type="SMART" id="SM00387">
    <property type="entry name" value="HATPase_c"/>
    <property type="match status" value="1"/>
</dbReference>
<dbReference type="InterPro" id="IPR003661">
    <property type="entry name" value="HisK_dim/P_dom"/>
</dbReference>
<evidence type="ECO:0000259" key="10">
    <source>
        <dbReference type="PROSITE" id="PS50112"/>
    </source>
</evidence>
<dbReference type="PROSITE" id="PS50109">
    <property type="entry name" value="HIS_KIN"/>
    <property type="match status" value="1"/>
</dbReference>
<dbReference type="InterPro" id="IPR004358">
    <property type="entry name" value="Sig_transdc_His_kin-like_C"/>
</dbReference>
<keyword evidence="7" id="KW-0067">ATP-binding</keyword>
<comment type="caution">
    <text evidence="11">The sequence shown here is derived from an EMBL/GenBank/DDBJ whole genome shotgun (WGS) entry which is preliminary data.</text>
</comment>
<keyword evidence="5" id="KW-0547">Nucleotide-binding</keyword>
<dbReference type="PANTHER" id="PTHR43065:SF34">
    <property type="entry name" value="SPORULATION KINASE A"/>
    <property type="match status" value="1"/>
</dbReference>
<evidence type="ECO:0000256" key="4">
    <source>
        <dbReference type="ARBA" id="ARBA00022679"/>
    </source>
</evidence>
<feature type="domain" description="Histidine kinase" evidence="9">
    <location>
        <begin position="259"/>
        <end position="462"/>
    </location>
</feature>
<dbReference type="EC" id="2.7.13.3" evidence="2"/>
<dbReference type="SMART" id="SM00388">
    <property type="entry name" value="HisKA"/>
    <property type="match status" value="1"/>
</dbReference>
<organism evidence="11 12">
    <name type="scientific">Salinibacillus xinjiangensis</name>
    <dbReference type="NCBI Taxonomy" id="1229268"/>
    <lineage>
        <taxon>Bacteria</taxon>
        <taxon>Bacillati</taxon>
        <taxon>Bacillota</taxon>
        <taxon>Bacilli</taxon>
        <taxon>Bacillales</taxon>
        <taxon>Bacillaceae</taxon>
        <taxon>Salinibacillus</taxon>
    </lineage>
</organism>
<dbReference type="Pfam" id="PF00512">
    <property type="entry name" value="HisKA"/>
    <property type="match status" value="1"/>
</dbReference>
<comment type="catalytic activity">
    <reaction evidence="1">
        <text>ATP + protein L-histidine = ADP + protein N-phospho-L-histidine.</text>
        <dbReference type="EC" id="2.7.13.3"/>
    </reaction>
</comment>
<dbReference type="SMART" id="SM00091">
    <property type="entry name" value="PAS"/>
    <property type="match status" value="2"/>
</dbReference>
<reference evidence="11 12" key="1">
    <citation type="submission" date="2019-11" db="EMBL/GenBank/DDBJ databases">
        <authorList>
            <person name="Li J."/>
        </authorList>
    </citation>
    <scope>NUCLEOTIDE SEQUENCE [LARGE SCALE GENOMIC DNA]</scope>
    <source>
        <strain evidence="11 12">J4</strain>
    </source>
</reference>
<dbReference type="Gene3D" id="1.10.287.130">
    <property type="match status" value="1"/>
</dbReference>
<dbReference type="PRINTS" id="PR00344">
    <property type="entry name" value="BCTRLSENSOR"/>
</dbReference>
<evidence type="ECO:0000259" key="9">
    <source>
        <dbReference type="PROSITE" id="PS50109"/>
    </source>
</evidence>
<keyword evidence="8" id="KW-0902">Two-component regulatory system</keyword>
<evidence type="ECO:0000256" key="1">
    <source>
        <dbReference type="ARBA" id="ARBA00000085"/>
    </source>
</evidence>
<dbReference type="SUPFAM" id="SSF47384">
    <property type="entry name" value="Homodimeric domain of signal transducing histidine kinase"/>
    <property type="match status" value="1"/>
</dbReference>
<dbReference type="Gene3D" id="3.30.565.10">
    <property type="entry name" value="Histidine kinase-like ATPase, C-terminal domain"/>
    <property type="match status" value="1"/>
</dbReference>
<evidence type="ECO:0000256" key="8">
    <source>
        <dbReference type="ARBA" id="ARBA00023012"/>
    </source>
</evidence>
<keyword evidence="4" id="KW-0808">Transferase</keyword>
<gene>
    <name evidence="11" type="ORF">GH754_05735</name>
</gene>
<proteinExistence type="predicted"/>
<dbReference type="OrthoDB" id="9759607at2"/>
<accession>A0A6G1X4K7</accession>
<dbReference type="InterPro" id="IPR005467">
    <property type="entry name" value="His_kinase_dom"/>
</dbReference>
<dbReference type="Proteomes" id="UP000480185">
    <property type="component" value="Unassembled WGS sequence"/>
</dbReference>
<dbReference type="CDD" id="cd00082">
    <property type="entry name" value="HisKA"/>
    <property type="match status" value="1"/>
</dbReference>
<evidence type="ECO:0000256" key="7">
    <source>
        <dbReference type="ARBA" id="ARBA00022840"/>
    </source>
</evidence>
<keyword evidence="6" id="KW-0418">Kinase</keyword>
<evidence type="ECO:0000256" key="3">
    <source>
        <dbReference type="ARBA" id="ARBA00022553"/>
    </source>
</evidence>
<keyword evidence="3" id="KW-0597">Phosphoprotein</keyword>
<dbReference type="PANTHER" id="PTHR43065">
    <property type="entry name" value="SENSOR HISTIDINE KINASE"/>
    <property type="match status" value="1"/>
</dbReference>
<name>A0A6G1X4K7_9BACI</name>